<evidence type="ECO:0000313" key="6">
    <source>
        <dbReference type="EMBL" id="VYU54687.1"/>
    </source>
</evidence>
<dbReference type="GO" id="GO:0008270">
    <property type="term" value="F:zinc ion binding"/>
    <property type="evidence" value="ECO:0007669"/>
    <property type="project" value="InterPro"/>
</dbReference>
<dbReference type="SUPFAM" id="SSF50129">
    <property type="entry name" value="GroES-like"/>
    <property type="match status" value="1"/>
</dbReference>
<keyword evidence="1 4" id="KW-0479">Metal-binding</keyword>
<evidence type="ECO:0000256" key="1">
    <source>
        <dbReference type="ARBA" id="ARBA00022723"/>
    </source>
</evidence>
<dbReference type="InterPro" id="IPR013154">
    <property type="entry name" value="ADH-like_N"/>
</dbReference>
<dbReference type="InterPro" id="IPR020843">
    <property type="entry name" value="ER"/>
</dbReference>
<organism evidence="6">
    <name type="scientific">Staphylococcus simulans</name>
    <dbReference type="NCBI Taxonomy" id="1286"/>
    <lineage>
        <taxon>Bacteria</taxon>
        <taxon>Bacillati</taxon>
        <taxon>Bacillota</taxon>
        <taxon>Bacilli</taxon>
        <taxon>Bacillales</taxon>
        <taxon>Staphylococcaceae</taxon>
        <taxon>Staphylococcus</taxon>
    </lineage>
</organism>
<dbReference type="SMART" id="SM00829">
    <property type="entry name" value="PKS_ER"/>
    <property type="match status" value="1"/>
</dbReference>
<dbReference type="AlphaFoldDB" id="A0A6N3FQE1"/>
<dbReference type="Pfam" id="PF00107">
    <property type="entry name" value="ADH_zinc_N"/>
    <property type="match status" value="1"/>
</dbReference>
<dbReference type="EMBL" id="CACRUO010000065">
    <property type="protein sequence ID" value="VYU54687.1"/>
    <property type="molecule type" value="Genomic_DNA"/>
</dbReference>
<dbReference type="SUPFAM" id="SSF51735">
    <property type="entry name" value="NAD(P)-binding Rossmann-fold domains"/>
    <property type="match status" value="1"/>
</dbReference>
<comment type="similarity">
    <text evidence="4">Belongs to the zinc-containing alcohol dehydrogenase family.</text>
</comment>
<evidence type="ECO:0000259" key="5">
    <source>
        <dbReference type="SMART" id="SM00829"/>
    </source>
</evidence>
<sequence length="340" mass="36930">MKAAVWYGEKDIRVQERQLKEMSSDDVKVKVAWAGICGSDLHAYLHPDSVPMERGTVLGHEFSGVVEEVGSDVTELKKGDRVCIYPMMFEDQENALYERFVTLDAVGAQIDGGFAEYTIIPQNSVFKVPEELSLERAALVEPASVAYQAVKDAGIKEGDIVTVYGAGPIGLFSIAAAKAQGAKQVIAIDIAEERLKIAEAMGADTTIDSTKTNPVEAIRKMYPEGADVSIEAAGVADTFTQSIQSTRVRGTVMIVSFHTQSLEFNVPQNLLFTGVNIMGSVGYGNDTYNQVMNELASGALASEPIITSKITLDHIKEDGFEKLIQDKSQEKILIQLNTID</sequence>
<dbReference type="InterPro" id="IPR011032">
    <property type="entry name" value="GroES-like_sf"/>
</dbReference>
<feature type="domain" description="Enoyl reductase (ER)" evidence="5">
    <location>
        <begin position="8"/>
        <end position="334"/>
    </location>
</feature>
<dbReference type="RefSeq" id="WP_070684421.1">
    <property type="nucleotide sequence ID" value="NZ_CACRUO010000065.1"/>
</dbReference>
<dbReference type="InterPro" id="IPR036291">
    <property type="entry name" value="NAD(P)-bd_dom_sf"/>
</dbReference>
<dbReference type="Gene3D" id="3.90.180.10">
    <property type="entry name" value="Medium-chain alcohol dehydrogenases, catalytic domain"/>
    <property type="match status" value="1"/>
</dbReference>
<dbReference type="PANTHER" id="PTHR43401:SF2">
    <property type="entry name" value="L-THREONINE 3-DEHYDROGENASE"/>
    <property type="match status" value="1"/>
</dbReference>
<dbReference type="InterPro" id="IPR050129">
    <property type="entry name" value="Zn_alcohol_dh"/>
</dbReference>
<dbReference type="PANTHER" id="PTHR43401">
    <property type="entry name" value="L-THREONINE 3-DEHYDROGENASE"/>
    <property type="match status" value="1"/>
</dbReference>
<dbReference type="PROSITE" id="PS00059">
    <property type="entry name" value="ADH_ZINC"/>
    <property type="match status" value="1"/>
</dbReference>
<protein>
    <submittedName>
        <fullName evidence="6">Sorbitol dehydrogenase</fullName>
        <ecNumber evidence="6">1.1.1.14</ecNumber>
    </submittedName>
</protein>
<dbReference type="EC" id="1.1.1.14" evidence="6"/>
<dbReference type="Gene3D" id="3.40.50.720">
    <property type="entry name" value="NAD(P)-binding Rossmann-like Domain"/>
    <property type="match status" value="1"/>
</dbReference>
<comment type="cofactor">
    <cofactor evidence="4">
        <name>Zn(2+)</name>
        <dbReference type="ChEBI" id="CHEBI:29105"/>
    </cofactor>
</comment>
<keyword evidence="3 6" id="KW-0560">Oxidoreductase</keyword>
<proteinExistence type="inferred from homology"/>
<gene>
    <name evidence="6" type="primary">gutB_2</name>
    <name evidence="6" type="ORF">SSLFYP27_02614</name>
</gene>
<dbReference type="InterPro" id="IPR013149">
    <property type="entry name" value="ADH-like_C"/>
</dbReference>
<dbReference type="Pfam" id="PF08240">
    <property type="entry name" value="ADH_N"/>
    <property type="match status" value="1"/>
</dbReference>
<evidence type="ECO:0000256" key="2">
    <source>
        <dbReference type="ARBA" id="ARBA00022833"/>
    </source>
</evidence>
<name>A0A6N3FQE1_STASI</name>
<evidence type="ECO:0000256" key="3">
    <source>
        <dbReference type="ARBA" id="ARBA00023002"/>
    </source>
</evidence>
<evidence type="ECO:0000256" key="4">
    <source>
        <dbReference type="RuleBase" id="RU361277"/>
    </source>
</evidence>
<accession>A0A6N3FQE1</accession>
<dbReference type="InterPro" id="IPR002328">
    <property type="entry name" value="ADH_Zn_CS"/>
</dbReference>
<reference evidence="6" key="1">
    <citation type="submission" date="2019-11" db="EMBL/GenBank/DDBJ databases">
        <authorList>
            <person name="Feng L."/>
        </authorList>
    </citation>
    <scope>NUCLEOTIDE SEQUENCE</scope>
    <source>
        <strain evidence="6">SsimulansLFYP27</strain>
    </source>
</reference>
<keyword evidence="2 4" id="KW-0862">Zinc</keyword>
<dbReference type="GO" id="GO:0003939">
    <property type="term" value="F:L-iditol 2-dehydrogenase (NAD+) activity"/>
    <property type="evidence" value="ECO:0007669"/>
    <property type="project" value="UniProtKB-EC"/>
</dbReference>